<protein>
    <submittedName>
        <fullName evidence="2">Transglutaminase-like cysteine peptidase</fullName>
    </submittedName>
</protein>
<dbReference type="PANTHER" id="PTHR39327">
    <property type="match status" value="1"/>
</dbReference>
<sequence length="195" mass="21531">MKLTKKFGALIAAMSIAAAVVQPAEAGGLAGFNRQSLTTAKRMQEGRNVMAPFAFIRFCTASPADCRVSREQTVAWSGSVNALIARTNWQVNSRIRPTNERSDTWRADVSSGDCEDFALTKRRHLIKAGLPSSALRIAVAKTPSGEGHAVLVVKTTRGDFVLDNRTNSVKLWQRTDLRWEKIASAENPYIWRKIV</sequence>
<evidence type="ECO:0000313" key="2">
    <source>
        <dbReference type="EMBL" id="MCE7030866.1"/>
    </source>
</evidence>
<name>A0A9X1T6P9_9HYPH</name>
<evidence type="ECO:0000256" key="1">
    <source>
        <dbReference type="SAM" id="SignalP"/>
    </source>
</evidence>
<dbReference type="Proteomes" id="UP001139035">
    <property type="component" value="Unassembled WGS sequence"/>
</dbReference>
<reference evidence="2" key="1">
    <citation type="submission" date="2022-01" db="EMBL/GenBank/DDBJ databases">
        <title>Jiella avicenniae sp. nov., a novel endophytic bacterium isolated from bark of Avicennia marina.</title>
        <authorList>
            <person name="Tuo L."/>
        </authorList>
    </citation>
    <scope>NUCLEOTIDE SEQUENCE</scope>
    <source>
        <strain evidence="2">CBK1P-4</strain>
    </source>
</reference>
<gene>
    <name evidence="2" type="ORF">LZD57_23010</name>
</gene>
<dbReference type="EMBL" id="JAJUWU010000031">
    <property type="protein sequence ID" value="MCE7030866.1"/>
    <property type="molecule type" value="Genomic_DNA"/>
</dbReference>
<dbReference type="AlphaFoldDB" id="A0A9X1T6P9"/>
<evidence type="ECO:0000313" key="3">
    <source>
        <dbReference type="Proteomes" id="UP001139035"/>
    </source>
</evidence>
<feature type="chain" id="PRO_5040733514" evidence="1">
    <location>
        <begin position="27"/>
        <end position="195"/>
    </location>
</feature>
<accession>A0A9X1T6P9</accession>
<dbReference type="PANTHER" id="PTHR39327:SF1">
    <property type="entry name" value="BLR5470 PROTEIN"/>
    <property type="match status" value="1"/>
</dbReference>
<dbReference type="Pfam" id="PF06035">
    <property type="entry name" value="Peptidase_C93"/>
    <property type="match status" value="1"/>
</dbReference>
<comment type="caution">
    <text evidence="2">The sequence shown here is derived from an EMBL/GenBank/DDBJ whole genome shotgun (WGS) entry which is preliminary data.</text>
</comment>
<keyword evidence="1" id="KW-0732">Signal</keyword>
<dbReference type="InterPro" id="IPR010319">
    <property type="entry name" value="Transglutaminase-like_Cys_pept"/>
</dbReference>
<organism evidence="2 3">
    <name type="scientific">Jiella avicenniae</name>
    <dbReference type="NCBI Taxonomy" id="2907202"/>
    <lineage>
        <taxon>Bacteria</taxon>
        <taxon>Pseudomonadati</taxon>
        <taxon>Pseudomonadota</taxon>
        <taxon>Alphaproteobacteria</taxon>
        <taxon>Hyphomicrobiales</taxon>
        <taxon>Aurantimonadaceae</taxon>
        <taxon>Jiella</taxon>
    </lineage>
</organism>
<feature type="signal peptide" evidence="1">
    <location>
        <begin position="1"/>
        <end position="26"/>
    </location>
</feature>
<dbReference type="Gene3D" id="3.10.620.30">
    <property type="match status" value="1"/>
</dbReference>
<dbReference type="RefSeq" id="WP_233721936.1">
    <property type="nucleotide sequence ID" value="NZ_JAJUWU010000031.1"/>
</dbReference>
<keyword evidence="3" id="KW-1185">Reference proteome</keyword>
<proteinExistence type="predicted"/>